<dbReference type="Pfam" id="PF02310">
    <property type="entry name" value="B12-binding"/>
    <property type="match status" value="1"/>
</dbReference>
<name>A0A7V4KCX8_FERPE</name>
<evidence type="ECO:0000259" key="5">
    <source>
        <dbReference type="PROSITE" id="PS51332"/>
    </source>
</evidence>
<dbReference type="GO" id="GO:0031419">
    <property type="term" value="F:cobalamin binding"/>
    <property type="evidence" value="ECO:0007669"/>
    <property type="project" value="UniProtKB-KW"/>
</dbReference>
<sequence>MKLKILGASIGSCVHSVGVFNFLKLAQENGYETIYLGSAVPIEVLVKEIKTANPDIVGISYRLGASALRKLLKELEMLLKRHKLLDNRTYVFGGTLETANVAREFKFISKVFDGTEEIEDVIMFLRGEAKKSLGKFEYPQTLRERIKFKSPYPLIRHHIGLQTLEETIEEIRKLAESHLLDIISIAPDQNCQQFFFEPEKMDPSQDGAGGVPIRSKDDFVKLYEASRTGNYPLVRCYSGTTHLLEFSKLLKETINNAWAAIPVMWYSDLDRRSDRPLLEAIRENMEAIRWNALNNVPVEVTDSHQWALRLAHDAVEVATAYIAAFVAKKLGVKEYVQQFMLETPSGISPRADIAKMIAKRELVESLAGKNFTVYRMIRTGLMSMPASMDAAKGQIGISMFYGMALEPHIVHVVAYSEAVERARAKEIIESVKIAKRAISIAMRGYVDPLADPWIKNEKERIKQEALEIIEAIKFLGDGTEDSLANPEVLTEAVRVGILDAPTLKGFSVAKGIVRTALVDGQYRCVDEHGRVIPEHRRLHAILRAVSISKHSYIKRR</sequence>
<dbReference type="EMBL" id="DSZZ01000234">
    <property type="protein sequence ID" value="HGU52896.1"/>
    <property type="molecule type" value="Genomic_DNA"/>
</dbReference>
<dbReference type="CDD" id="cd02065">
    <property type="entry name" value="B12-binding_like"/>
    <property type="match status" value="1"/>
</dbReference>
<keyword evidence="4" id="KW-0170">Cobalt</keyword>
<organism evidence="6">
    <name type="scientific">Fervidobacterium pennivorans</name>
    <dbReference type="NCBI Taxonomy" id="93466"/>
    <lineage>
        <taxon>Bacteria</taxon>
        <taxon>Thermotogati</taxon>
        <taxon>Thermotogota</taxon>
        <taxon>Thermotogae</taxon>
        <taxon>Thermotogales</taxon>
        <taxon>Fervidobacteriaceae</taxon>
        <taxon>Fervidobacterium</taxon>
    </lineage>
</organism>
<reference evidence="6" key="1">
    <citation type="journal article" date="2020" name="mSystems">
        <title>Genome- and Community-Level Interaction Insights into Carbon Utilization and Element Cycling Functions of Hydrothermarchaeota in Hydrothermal Sediment.</title>
        <authorList>
            <person name="Zhou Z."/>
            <person name="Liu Y."/>
            <person name="Xu W."/>
            <person name="Pan J."/>
            <person name="Luo Z.H."/>
            <person name="Li M."/>
        </authorList>
    </citation>
    <scope>NUCLEOTIDE SEQUENCE [LARGE SCALE GENOMIC DNA]</scope>
    <source>
        <strain evidence="6">SpSt-61</strain>
    </source>
</reference>
<evidence type="ECO:0000256" key="3">
    <source>
        <dbReference type="ARBA" id="ARBA00023235"/>
    </source>
</evidence>
<protein>
    <submittedName>
        <fullName evidence="6">Methionine synthase</fullName>
    </submittedName>
</protein>
<dbReference type="InterPro" id="IPR006158">
    <property type="entry name" value="Cobalamin-bd"/>
</dbReference>
<comment type="cofactor">
    <cofactor evidence="1">
        <name>adenosylcob(III)alamin</name>
        <dbReference type="ChEBI" id="CHEBI:18408"/>
    </cofactor>
</comment>
<dbReference type="InterPro" id="IPR036724">
    <property type="entry name" value="Cobalamin-bd_sf"/>
</dbReference>
<dbReference type="AlphaFoldDB" id="A0A7V4KCX8"/>
<evidence type="ECO:0000256" key="2">
    <source>
        <dbReference type="ARBA" id="ARBA00022628"/>
    </source>
</evidence>
<dbReference type="InterPro" id="IPR016176">
    <property type="entry name" value="Cbl-dep_enz_cat"/>
</dbReference>
<dbReference type="GO" id="GO:0016853">
    <property type="term" value="F:isomerase activity"/>
    <property type="evidence" value="ECO:0007669"/>
    <property type="project" value="UniProtKB-KW"/>
</dbReference>
<accession>A0A7V4KCX8</accession>
<evidence type="ECO:0000256" key="1">
    <source>
        <dbReference type="ARBA" id="ARBA00001922"/>
    </source>
</evidence>
<feature type="domain" description="B12-binding" evidence="5">
    <location>
        <begin position="2"/>
        <end position="132"/>
    </location>
</feature>
<dbReference type="Gene3D" id="3.40.50.280">
    <property type="entry name" value="Cobalamin-binding domain"/>
    <property type="match status" value="1"/>
</dbReference>
<dbReference type="SUPFAM" id="SSF51703">
    <property type="entry name" value="Cobalamin (vitamin B12)-dependent enzymes"/>
    <property type="match status" value="1"/>
</dbReference>
<comment type="caution">
    <text evidence="6">The sequence shown here is derived from an EMBL/GenBank/DDBJ whole genome shotgun (WGS) entry which is preliminary data.</text>
</comment>
<evidence type="ECO:0000256" key="4">
    <source>
        <dbReference type="ARBA" id="ARBA00023285"/>
    </source>
</evidence>
<dbReference type="PROSITE" id="PS51332">
    <property type="entry name" value="B12_BINDING"/>
    <property type="match status" value="1"/>
</dbReference>
<proteinExistence type="predicted"/>
<dbReference type="Gene3D" id="3.20.20.240">
    <property type="entry name" value="Methylmalonyl-CoA mutase"/>
    <property type="match status" value="1"/>
</dbReference>
<keyword evidence="2" id="KW-0846">Cobalamin</keyword>
<gene>
    <name evidence="6" type="ORF">ENT78_05145</name>
</gene>
<evidence type="ECO:0000313" key="6">
    <source>
        <dbReference type="EMBL" id="HGU52896.1"/>
    </source>
</evidence>
<dbReference type="GO" id="GO:0046872">
    <property type="term" value="F:metal ion binding"/>
    <property type="evidence" value="ECO:0007669"/>
    <property type="project" value="InterPro"/>
</dbReference>
<keyword evidence="3" id="KW-0413">Isomerase</keyword>
<dbReference type="SUPFAM" id="SSF52242">
    <property type="entry name" value="Cobalamin (vitamin B12)-binding domain"/>
    <property type="match status" value="1"/>
</dbReference>